<dbReference type="GO" id="GO:0006508">
    <property type="term" value="P:proteolysis"/>
    <property type="evidence" value="ECO:0007669"/>
    <property type="project" value="UniProtKB-KW"/>
</dbReference>
<feature type="compositionally biased region" description="Low complexity" evidence="8">
    <location>
        <begin position="1269"/>
        <end position="1278"/>
    </location>
</feature>
<dbReference type="Proteomes" id="UP000008743">
    <property type="component" value="Unassembled WGS sequence"/>
</dbReference>
<dbReference type="InParanoid" id="A0A0D2WUT7"/>
<evidence type="ECO:0000313" key="11">
    <source>
        <dbReference type="Proteomes" id="UP000008743"/>
    </source>
</evidence>
<evidence type="ECO:0000256" key="1">
    <source>
        <dbReference type="ARBA" id="ARBA00007447"/>
    </source>
</evidence>
<dbReference type="Gene3D" id="2.40.70.10">
    <property type="entry name" value="Acid Proteases"/>
    <property type="match status" value="2"/>
</dbReference>
<dbReference type="eggNOG" id="KOG1339">
    <property type="taxonomic scope" value="Eukaryota"/>
</dbReference>
<evidence type="ECO:0000256" key="3">
    <source>
        <dbReference type="ARBA" id="ARBA00022729"/>
    </source>
</evidence>
<accession>A0A0D2WUT7</accession>
<dbReference type="InterPro" id="IPR033121">
    <property type="entry name" value="PEPTIDASE_A1"/>
</dbReference>
<keyword evidence="4 7" id="KW-0064">Aspartyl protease</keyword>
<dbReference type="PROSITE" id="PS00028">
    <property type="entry name" value="ZINC_FINGER_C2H2_1"/>
    <property type="match status" value="3"/>
</dbReference>
<dbReference type="PROSITE" id="PS00141">
    <property type="entry name" value="ASP_PROTEASE"/>
    <property type="match status" value="2"/>
</dbReference>
<dbReference type="PANTHER" id="PTHR47965">
    <property type="entry name" value="ASPARTYL PROTEASE-RELATED"/>
    <property type="match status" value="1"/>
</dbReference>
<proteinExistence type="inferred from homology"/>
<evidence type="ECO:0000256" key="6">
    <source>
        <dbReference type="ARBA" id="ARBA00023145"/>
    </source>
</evidence>
<keyword evidence="5 7" id="KW-0378">Hydrolase</keyword>
<dbReference type="SMART" id="SM00355">
    <property type="entry name" value="ZnF_C2H2"/>
    <property type="match status" value="7"/>
</dbReference>
<dbReference type="RefSeq" id="XP_011270628.1">
    <property type="nucleotide sequence ID" value="XM_011272326.1"/>
</dbReference>
<comment type="similarity">
    <text evidence="1 7">Belongs to the peptidase A1 family.</text>
</comment>
<feature type="domain" description="Peptidase A1" evidence="9">
    <location>
        <begin position="752"/>
        <end position="1188"/>
    </location>
</feature>
<dbReference type="InterPro" id="IPR001461">
    <property type="entry name" value="Aspartic_peptidase_A1"/>
</dbReference>
<evidence type="ECO:0000256" key="4">
    <source>
        <dbReference type="ARBA" id="ARBA00022750"/>
    </source>
</evidence>
<dbReference type="PhylomeDB" id="A0A0D2WUT7"/>
<dbReference type="SUPFAM" id="SSF50630">
    <property type="entry name" value="Acid proteases"/>
    <property type="match status" value="1"/>
</dbReference>
<sequence>MLLSGCGGVRDELLLRLVRAHTTSAGVARSYRTAAPAAGTAAAAAPAAAAAAGSSRTCFLGGGNNGKGRAGDRAPLQPRQTAAAPGDEHCRARAVPRPSAMQIHGLQEGLLNPSMLAGGASVALSAVTQPRARAARSSLSSLPFGLGLAAFGCSFSSIATHGASVAAAQSRKEAASVATKKAKAKAKEAATKPVPAGLSSSDSTTAGDEEASDQPNARRAKSRKTGAATTSQSTGAKTNATKAPATKPASLSRSDSTTAAAAAAAAAGDKTDGAPRPKSPEASATVEVAPQPASSSSPTGALRPVMQPNRVNRAIREARAGGDPAALAIVEDKKRRARSQAIRSRLHSTISGFTTSRTVLKRTFLAPEARLKCPECSNTYAQGFLLKLHILNEHRPHTIKCFHCEFTAGHLTTLHSHIRRNHATLLECPYCTASFSKLTHAESHISACHLQTLHQCEICEYTTNLGHRAVFNHMRIAHSFSLRCHVCGVICHSPELLVQHIEHKHNETMWGNRAQRSCEVCDEVFVFEPQLAGHMRDKHPETAIQCPDCHHVAYGETELQRHKVYVHGPEGVSSINESLITPPEKQPAGYRTKLSRRQFLLQQLEAAGAQQSAAAALQVELDQAELDRDEPAQVHLLQPQSLISTYARARDCRNAAPFNLSIDDGRPSVARAALLRRRHHSAAAAAVAAPAPAPVNEIDKAAAVPADRQQQRGAEPRAEHGAKPVLLLDPPLPPLTVLPLHGNGLLGYTVTATVQTAIGPSDDDLDRFELLVDTGSTSLAVSGSDCCGPYVTPGVNWRSSRVLGHAKMRYGFEGARSGWDGVVIQSRVSLLDAMGTPAAAAQMPVAVITAEQDFFAEAKVKTRSHMNGILGLAYHVMGSKYNDKDDDDDDDDDEHDAEHKSTKYRLDSFVAAAVSTPNSNVSADVFSMQLCATGGEMILGGIKPDAISSPVYHVPVVSKTLFFVRMLDMLVGAQRIGVKPESFMAPGVASGAIVDSGTTYLTLSSAAFSALVAKVKLGVCASCTANSSDAVCTVVCKPKSTFFSGTVDGRVAVPLNPCAWPDITIIIESHEGNAAATHIALVDAVEQHFAYAGVPITKPLDIPRAANQSARLPQTAIALTVPAFSYLHCKQDCSSGTCTCALDAATKLPLYSFSVQDSGEHGVSVLGNTFMEPFVTLFDKQLHRVGFAIKSACRTIDTVCPARAASAIGLVEGATAYTYEFDDDDDEDEEQEKIVTSMLSLVAVVLVCGLVATGVSAWRTNRQHSEEATTTTTTTTTTPVQVPQRRAESSLPNDEEANSRLLSDTDDDADEDTAFRDDSGNQAFALREIRPSAT</sequence>
<dbReference type="PANTHER" id="PTHR47965:SF12">
    <property type="entry name" value="ASPARTIC PROTEINASE 3-RELATED"/>
    <property type="match status" value="1"/>
</dbReference>
<keyword evidence="3" id="KW-0732">Signal</keyword>
<organism evidence="10 11">
    <name type="scientific">Capsaspora owczarzaki (strain ATCC 30864)</name>
    <dbReference type="NCBI Taxonomy" id="595528"/>
    <lineage>
        <taxon>Eukaryota</taxon>
        <taxon>Filasterea</taxon>
        <taxon>Capsaspora</taxon>
    </lineage>
</organism>
<dbReference type="OrthoDB" id="3561125at2759"/>
<feature type="compositionally biased region" description="Low complexity" evidence="8">
    <location>
        <begin position="225"/>
        <end position="249"/>
    </location>
</feature>
<evidence type="ECO:0000259" key="9">
    <source>
        <dbReference type="PROSITE" id="PS51767"/>
    </source>
</evidence>
<dbReference type="EMBL" id="KE346369">
    <property type="protein sequence ID" value="KJE95793.1"/>
    <property type="molecule type" value="Genomic_DNA"/>
</dbReference>
<feature type="region of interest" description="Disordered" evidence="8">
    <location>
        <begin position="1262"/>
        <end position="1334"/>
    </location>
</feature>
<protein>
    <recommendedName>
        <fullName evidence="9">Peptidase A1 domain-containing protein</fullName>
    </recommendedName>
</protein>
<dbReference type="PRINTS" id="PR00792">
    <property type="entry name" value="PEPSIN"/>
</dbReference>
<dbReference type="Gene3D" id="3.30.160.60">
    <property type="entry name" value="Classic Zinc Finger"/>
    <property type="match status" value="1"/>
</dbReference>
<reference evidence="11" key="1">
    <citation type="submission" date="2011-02" db="EMBL/GenBank/DDBJ databases">
        <title>The Genome Sequence of Capsaspora owczarzaki ATCC 30864.</title>
        <authorList>
            <person name="Russ C."/>
            <person name="Cuomo C."/>
            <person name="Burger G."/>
            <person name="Gray M.W."/>
            <person name="Holland P.W.H."/>
            <person name="King N."/>
            <person name="Lang F.B.F."/>
            <person name="Roger A.J."/>
            <person name="Ruiz-Trillo I."/>
            <person name="Young S.K."/>
            <person name="Zeng Q."/>
            <person name="Gargeya S."/>
            <person name="Alvarado L."/>
            <person name="Berlin A."/>
            <person name="Chapman S.B."/>
            <person name="Chen Z."/>
            <person name="Freedman E."/>
            <person name="Gellesch M."/>
            <person name="Goldberg J."/>
            <person name="Griggs A."/>
            <person name="Gujja S."/>
            <person name="Heilman E."/>
            <person name="Heiman D."/>
            <person name="Howarth C."/>
            <person name="Mehta T."/>
            <person name="Neiman D."/>
            <person name="Pearson M."/>
            <person name="Roberts A."/>
            <person name="Saif S."/>
            <person name="Shea T."/>
            <person name="Shenoy N."/>
            <person name="Sisk P."/>
            <person name="Stolte C."/>
            <person name="Sykes S."/>
            <person name="White J."/>
            <person name="Yandava C."/>
            <person name="Haas B."/>
            <person name="Nusbaum C."/>
            <person name="Birren B."/>
        </authorList>
    </citation>
    <scope>NUCLEOTIDE SEQUENCE</scope>
    <source>
        <strain evidence="11">ATCC 30864</strain>
    </source>
</reference>
<dbReference type="Pfam" id="PF00026">
    <property type="entry name" value="Asp"/>
    <property type="match status" value="1"/>
</dbReference>
<feature type="compositionally biased region" description="Basic and acidic residues" evidence="8">
    <location>
        <begin position="269"/>
        <end position="279"/>
    </location>
</feature>
<dbReference type="InterPro" id="IPR013087">
    <property type="entry name" value="Znf_C2H2_type"/>
</dbReference>
<dbReference type="GO" id="GO:0004190">
    <property type="term" value="F:aspartic-type endopeptidase activity"/>
    <property type="evidence" value="ECO:0007669"/>
    <property type="project" value="UniProtKB-KW"/>
</dbReference>
<keyword evidence="6" id="KW-0865">Zymogen</keyword>
<keyword evidence="11" id="KW-1185">Reference proteome</keyword>
<feature type="region of interest" description="Disordered" evidence="8">
    <location>
        <begin position="64"/>
        <end position="86"/>
    </location>
</feature>
<gene>
    <name evidence="10" type="ORF">CAOG_008957</name>
</gene>
<evidence type="ECO:0000256" key="5">
    <source>
        <dbReference type="ARBA" id="ARBA00022801"/>
    </source>
</evidence>
<feature type="region of interest" description="Disordered" evidence="8">
    <location>
        <begin position="184"/>
        <end position="307"/>
    </location>
</feature>
<evidence type="ECO:0000313" key="10">
    <source>
        <dbReference type="EMBL" id="KJE95793.1"/>
    </source>
</evidence>
<evidence type="ECO:0000256" key="7">
    <source>
        <dbReference type="RuleBase" id="RU000454"/>
    </source>
</evidence>
<dbReference type="InterPro" id="IPR001969">
    <property type="entry name" value="Aspartic_peptidase_AS"/>
</dbReference>
<dbReference type="STRING" id="595528.A0A0D2WUT7"/>
<evidence type="ECO:0000256" key="2">
    <source>
        <dbReference type="ARBA" id="ARBA00022670"/>
    </source>
</evidence>
<feature type="region of interest" description="Disordered" evidence="8">
    <location>
        <begin position="704"/>
        <end position="725"/>
    </location>
</feature>
<dbReference type="PROSITE" id="PS51767">
    <property type="entry name" value="PEPTIDASE_A1"/>
    <property type="match status" value="1"/>
</dbReference>
<keyword evidence="2 7" id="KW-0645">Protease</keyword>
<dbReference type="InterPro" id="IPR021109">
    <property type="entry name" value="Peptidase_aspartic_dom_sf"/>
</dbReference>
<evidence type="ECO:0000256" key="8">
    <source>
        <dbReference type="SAM" id="MobiDB-lite"/>
    </source>
</evidence>
<name>A0A0D2WUT7_CAPO3</name>